<dbReference type="Pfam" id="PF19054">
    <property type="entry name" value="DUF5753"/>
    <property type="match status" value="1"/>
</dbReference>
<dbReference type="InterPro" id="IPR043917">
    <property type="entry name" value="DUF5753"/>
</dbReference>
<gene>
    <name evidence="2" type="ORF">K7862_23310</name>
</gene>
<dbReference type="SMART" id="SM00530">
    <property type="entry name" value="HTH_XRE"/>
    <property type="match status" value="1"/>
</dbReference>
<evidence type="ECO:0000259" key="1">
    <source>
        <dbReference type="PROSITE" id="PS50943"/>
    </source>
</evidence>
<dbReference type="EMBL" id="JAINZZ010000033">
    <property type="protein sequence ID" value="MBY8880541.1"/>
    <property type="molecule type" value="Genomic_DNA"/>
</dbReference>
<sequence>MELDDDSANGLLRSFGRQVQALRIRRGMSKAELGAELSYSQSQIGSIEIGRRVMQSDAIDRADAVLDAGGVLIAMKEQVERAGFPKFFRDARRYEAKAVELHVYATQAVPGLLQTADYMQGVIRMERPQPPAHVMEQHITSRLERQKLFDRDPAVSMSFVVEENLLRRTFGNLDMMREQWERLLELGRRHHIELQVMPTACAEHAGMDGPFTLMETDQGQRIAYVEVQRVSRLHTDRKHVRELELKYGIIRAQALSPSASL</sequence>
<evidence type="ECO:0000313" key="2">
    <source>
        <dbReference type="EMBL" id="MBY8880541.1"/>
    </source>
</evidence>
<protein>
    <submittedName>
        <fullName evidence="2">Helix-turn-helix domain-containing protein</fullName>
    </submittedName>
</protein>
<dbReference type="InterPro" id="IPR001387">
    <property type="entry name" value="Cro/C1-type_HTH"/>
</dbReference>
<dbReference type="Gene3D" id="1.10.260.40">
    <property type="entry name" value="lambda repressor-like DNA-binding domains"/>
    <property type="match status" value="1"/>
</dbReference>
<reference evidence="2 3" key="1">
    <citation type="submission" date="2021-08" db="EMBL/GenBank/DDBJ databases">
        <title>WGS of actinomycetes from Thailand.</title>
        <authorList>
            <person name="Thawai C."/>
        </authorList>
    </citation>
    <scope>NUCLEOTIDE SEQUENCE [LARGE SCALE GENOMIC DNA]</scope>
    <source>
        <strain evidence="2 3">PLK6-54</strain>
    </source>
</reference>
<comment type="caution">
    <text evidence="2">The sequence shown here is derived from an EMBL/GenBank/DDBJ whole genome shotgun (WGS) entry which is preliminary data.</text>
</comment>
<accession>A0ABS7QBM2</accession>
<keyword evidence="3" id="KW-1185">Reference proteome</keyword>
<organism evidence="2 3">
    <name type="scientific">Actinacidiphila acidipaludis</name>
    <dbReference type="NCBI Taxonomy" id="2873382"/>
    <lineage>
        <taxon>Bacteria</taxon>
        <taxon>Bacillati</taxon>
        <taxon>Actinomycetota</taxon>
        <taxon>Actinomycetes</taxon>
        <taxon>Kitasatosporales</taxon>
        <taxon>Streptomycetaceae</taxon>
        <taxon>Actinacidiphila</taxon>
    </lineage>
</organism>
<dbReference type="PROSITE" id="PS50943">
    <property type="entry name" value="HTH_CROC1"/>
    <property type="match status" value="1"/>
</dbReference>
<dbReference type="Pfam" id="PF13560">
    <property type="entry name" value="HTH_31"/>
    <property type="match status" value="1"/>
</dbReference>
<evidence type="ECO:0000313" key="3">
    <source>
        <dbReference type="Proteomes" id="UP000778578"/>
    </source>
</evidence>
<dbReference type="InterPro" id="IPR010982">
    <property type="entry name" value="Lambda_DNA-bd_dom_sf"/>
</dbReference>
<dbReference type="CDD" id="cd00093">
    <property type="entry name" value="HTH_XRE"/>
    <property type="match status" value="1"/>
</dbReference>
<dbReference type="Proteomes" id="UP000778578">
    <property type="component" value="Unassembled WGS sequence"/>
</dbReference>
<dbReference type="SUPFAM" id="SSF47413">
    <property type="entry name" value="lambda repressor-like DNA-binding domains"/>
    <property type="match status" value="1"/>
</dbReference>
<feature type="domain" description="HTH cro/C1-type" evidence="1">
    <location>
        <begin position="19"/>
        <end position="52"/>
    </location>
</feature>
<name>A0ABS7QBM2_9ACTN</name>
<proteinExistence type="predicted"/>